<proteinExistence type="predicted"/>
<keyword evidence="3" id="KW-1185">Reference proteome</keyword>
<name>A0ABD3VRR8_SINWO</name>
<evidence type="ECO:0000256" key="1">
    <source>
        <dbReference type="SAM" id="MobiDB-lite"/>
    </source>
</evidence>
<comment type="caution">
    <text evidence="2">The sequence shown here is derived from an EMBL/GenBank/DDBJ whole genome shotgun (WGS) entry which is preliminary data.</text>
</comment>
<feature type="region of interest" description="Disordered" evidence="1">
    <location>
        <begin position="76"/>
        <end position="99"/>
    </location>
</feature>
<feature type="non-terminal residue" evidence="2">
    <location>
        <position position="1"/>
    </location>
</feature>
<evidence type="ECO:0000313" key="2">
    <source>
        <dbReference type="EMBL" id="KAL3864291.1"/>
    </source>
</evidence>
<protein>
    <submittedName>
        <fullName evidence="2">Uncharacterized protein</fullName>
    </submittedName>
</protein>
<dbReference type="EMBL" id="JBJQND010000010">
    <property type="protein sequence ID" value="KAL3864291.1"/>
    <property type="molecule type" value="Genomic_DNA"/>
</dbReference>
<gene>
    <name evidence="2" type="ORF">ACJMK2_005987</name>
</gene>
<accession>A0ABD3VRR8</accession>
<organism evidence="2 3">
    <name type="scientific">Sinanodonta woodiana</name>
    <name type="common">Chinese pond mussel</name>
    <name type="synonym">Anodonta woodiana</name>
    <dbReference type="NCBI Taxonomy" id="1069815"/>
    <lineage>
        <taxon>Eukaryota</taxon>
        <taxon>Metazoa</taxon>
        <taxon>Spiralia</taxon>
        <taxon>Lophotrochozoa</taxon>
        <taxon>Mollusca</taxon>
        <taxon>Bivalvia</taxon>
        <taxon>Autobranchia</taxon>
        <taxon>Heteroconchia</taxon>
        <taxon>Palaeoheterodonta</taxon>
        <taxon>Unionida</taxon>
        <taxon>Unionoidea</taxon>
        <taxon>Unionidae</taxon>
        <taxon>Unioninae</taxon>
        <taxon>Sinanodonta</taxon>
    </lineage>
</organism>
<dbReference type="AlphaFoldDB" id="A0ABD3VRR8"/>
<feature type="non-terminal residue" evidence="2">
    <location>
        <position position="99"/>
    </location>
</feature>
<evidence type="ECO:0000313" key="3">
    <source>
        <dbReference type="Proteomes" id="UP001634394"/>
    </source>
</evidence>
<dbReference type="Proteomes" id="UP001634394">
    <property type="component" value="Unassembled WGS sequence"/>
</dbReference>
<sequence>INENSNAKENLLDSKCDAQVCSSSSTDSKFSLETPWGILDAAHIGPEILSEVPSMELFKVRLSRVKLSSLPAIDERLKKDAKDSDQMHKSGEVNLSKED</sequence>
<reference evidence="2 3" key="1">
    <citation type="submission" date="2024-11" db="EMBL/GenBank/DDBJ databases">
        <title>Chromosome-level genome assembly of the freshwater bivalve Anodonta woodiana.</title>
        <authorList>
            <person name="Chen X."/>
        </authorList>
    </citation>
    <scope>NUCLEOTIDE SEQUENCE [LARGE SCALE GENOMIC DNA]</scope>
    <source>
        <strain evidence="2">MN2024</strain>
        <tissue evidence="2">Gills</tissue>
    </source>
</reference>